<dbReference type="GO" id="GO:0005886">
    <property type="term" value="C:plasma membrane"/>
    <property type="evidence" value="ECO:0007669"/>
    <property type="project" value="TreeGrafter"/>
</dbReference>
<dbReference type="GO" id="GO:0006654">
    <property type="term" value="P:phosphatidic acid biosynthetic process"/>
    <property type="evidence" value="ECO:0007669"/>
    <property type="project" value="TreeGrafter"/>
</dbReference>
<proteinExistence type="predicted"/>
<evidence type="ECO:0000313" key="5">
    <source>
        <dbReference type="Proteomes" id="UP001183643"/>
    </source>
</evidence>
<evidence type="ECO:0000256" key="1">
    <source>
        <dbReference type="ARBA" id="ARBA00022679"/>
    </source>
</evidence>
<dbReference type="SMART" id="SM00563">
    <property type="entry name" value="PlsC"/>
    <property type="match status" value="1"/>
</dbReference>
<evidence type="ECO:0000256" key="2">
    <source>
        <dbReference type="ARBA" id="ARBA00023315"/>
    </source>
</evidence>
<accession>A0AAE3YRQ6</accession>
<gene>
    <name evidence="4" type="ORF">J2S41_005437</name>
</gene>
<dbReference type="Pfam" id="PF01553">
    <property type="entry name" value="Acyltransferase"/>
    <property type="match status" value="1"/>
</dbReference>
<comment type="caution">
    <text evidence="4">The sequence shown here is derived from an EMBL/GenBank/DDBJ whole genome shotgun (WGS) entry which is preliminary data.</text>
</comment>
<dbReference type="InterPro" id="IPR002123">
    <property type="entry name" value="Plipid/glycerol_acylTrfase"/>
</dbReference>
<dbReference type="PANTHER" id="PTHR10434:SF11">
    <property type="entry name" value="1-ACYL-SN-GLYCEROL-3-PHOSPHATE ACYLTRANSFERASE"/>
    <property type="match status" value="1"/>
</dbReference>
<dbReference type="Proteomes" id="UP001183643">
    <property type="component" value="Unassembled WGS sequence"/>
</dbReference>
<organism evidence="4 5">
    <name type="scientific">Catenuloplanes atrovinosus</name>
    <dbReference type="NCBI Taxonomy" id="137266"/>
    <lineage>
        <taxon>Bacteria</taxon>
        <taxon>Bacillati</taxon>
        <taxon>Actinomycetota</taxon>
        <taxon>Actinomycetes</taxon>
        <taxon>Micromonosporales</taxon>
        <taxon>Micromonosporaceae</taxon>
        <taxon>Catenuloplanes</taxon>
    </lineage>
</organism>
<feature type="domain" description="Phospholipid/glycerol acyltransferase" evidence="3">
    <location>
        <begin position="36"/>
        <end position="155"/>
    </location>
</feature>
<dbReference type="GO" id="GO:0003841">
    <property type="term" value="F:1-acylglycerol-3-phosphate O-acyltransferase activity"/>
    <property type="evidence" value="ECO:0007669"/>
    <property type="project" value="UniProtKB-EC"/>
</dbReference>
<evidence type="ECO:0000259" key="3">
    <source>
        <dbReference type="SMART" id="SM00563"/>
    </source>
</evidence>
<evidence type="ECO:0000313" key="4">
    <source>
        <dbReference type="EMBL" id="MDR7278659.1"/>
    </source>
</evidence>
<dbReference type="SUPFAM" id="SSF69593">
    <property type="entry name" value="Glycerol-3-phosphate (1)-acyltransferase"/>
    <property type="match status" value="1"/>
</dbReference>
<keyword evidence="1 4" id="KW-0808">Transferase</keyword>
<protein>
    <submittedName>
        <fullName evidence="4">1-acyl-sn-glycerol-3-phosphate acyltransferase</fullName>
        <ecNumber evidence="4">2.3.1.51</ecNumber>
    </submittedName>
</protein>
<dbReference type="CDD" id="cd07989">
    <property type="entry name" value="LPLAT_AGPAT-like"/>
    <property type="match status" value="1"/>
</dbReference>
<keyword evidence="2 4" id="KW-0012">Acyltransferase</keyword>
<dbReference type="RefSeq" id="WP_310371714.1">
    <property type="nucleotide sequence ID" value="NZ_JAVDYB010000001.1"/>
</dbReference>
<name>A0AAE3YRQ6_9ACTN</name>
<dbReference type="EMBL" id="JAVDYB010000001">
    <property type="protein sequence ID" value="MDR7278659.1"/>
    <property type="molecule type" value="Genomic_DNA"/>
</dbReference>
<dbReference type="PANTHER" id="PTHR10434">
    <property type="entry name" value="1-ACYL-SN-GLYCEROL-3-PHOSPHATE ACYLTRANSFERASE"/>
    <property type="match status" value="1"/>
</dbReference>
<keyword evidence="5" id="KW-1185">Reference proteome</keyword>
<sequence>MPPLYSFGKVTVGPLLNLIWQPEVEGRENIPDSGGLIFASNHLSVADEVLSAVVVPRHLAFWAKSEYFKGTGPRGLFVKHLLQALGAIPVERAGGRAALAAFDAAIPVLQSGGQVVVYPEGTRSPDGRLYKGRTGVARLATMAGVPVIPVGVLGTDRMQPIGQRLPKFRPSGAVIRFGKPMDFTGRATDTLGLRAITDEVMAEIQKLTGQEYVPNYAPPKTS</sequence>
<dbReference type="AlphaFoldDB" id="A0AAE3YRQ6"/>
<reference evidence="4" key="1">
    <citation type="submission" date="2023-07" db="EMBL/GenBank/DDBJ databases">
        <title>Sequencing the genomes of 1000 actinobacteria strains.</title>
        <authorList>
            <person name="Klenk H.-P."/>
        </authorList>
    </citation>
    <scope>NUCLEOTIDE SEQUENCE</scope>
    <source>
        <strain evidence="4">DSM 44707</strain>
    </source>
</reference>
<dbReference type="EC" id="2.3.1.51" evidence="4"/>